<feature type="transmembrane region" description="Helical" evidence="6">
    <location>
        <begin position="475"/>
        <end position="495"/>
    </location>
</feature>
<feature type="transmembrane region" description="Helical" evidence="6">
    <location>
        <begin position="265"/>
        <end position="288"/>
    </location>
</feature>
<keyword evidence="4 6" id="KW-0472">Membrane</keyword>
<dbReference type="OrthoDB" id="9762947at2"/>
<evidence type="ECO:0000256" key="6">
    <source>
        <dbReference type="SAM" id="Phobius"/>
    </source>
</evidence>
<dbReference type="InterPro" id="IPR052962">
    <property type="entry name" value="AA_Transporter_AGT"/>
</dbReference>
<evidence type="ECO:0000313" key="8">
    <source>
        <dbReference type="Proteomes" id="UP000320209"/>
    </source>
</evidence>
<feature type="region of interest" description="Disordered" evidence="5">
    <location>
        <begin position="69"/>
        <end position="112"/>
    </location>
</feature>
<dbReference type="PANTHER" id="PTHR47547">
    <property type="match status" value="1"/>
</dbReference>
<dbReference type="EMBL" id="VFOV01000001">
    <property type="protein sequence ID" value="TQL69278.1"/>
    <property type="molecule type" value="Genomic_DNA"/>
</dbReference>
<feature type="transmembrane region" description="Helical" evidence="6">
    <location>
        <begin position="507"/>
        <end position="524"/>
    </location>
</feature>
<feature type="transmembrane region" description="Helical" evidence="6">
    <location>
        <begin position="118"/>
        <end position="138"/>
    </location>
</feature>
<dbReference type="PANTHER" id="PTHR47547:SF1">
    <property type="entry name" value="ASPARTATE-PROTON SYMPORTER"/>
    <property type="match status" value="1"/>
</dbReference>
<feature type="transmembrane region" description="Helical" evidence="6">
    <location>
        <begin position="235"/>
        <end position="253"/>
    </location>
</feature>
<evidence type="ECO:0000313" key="7">
    <source>
        <dbReference type="EMBL" id="TQL69278.1"/>
    </source>
</evidence>
<feature type="transmembrane region" description="Helical" evidence="6">
    <location>
        <begin position="610"/>
        <end position="630"/>
    </location>
</feature>
<reference evidence="7 8" key="1">
    <citation type="submission" date="2019-06" db="EMBL/GenBank/DDBJ databases">
        <title>Sequencing the genomes of 1000 actinobacteria strains.</title>
        <authorList>
            <person name="Klenk H.-P."/>
        </authorList>
    </citation>
    <scope>NUCLEOTIDE SEQUENCE [LARGE SCALE GENOMIC DNA]</scope>
    <source>
        <strain evidence="7 8">DSM 25218</strain>
    </source>
</reference>
<proteinExistence type="predicted"/>
<keyword evidence="8" id="KW-1185">Reference proteome</keyword>
<organism evidence="7 8">
    <name type="scientific">Nocardioides albertanoniae</name>
    <dbReference type="NCBI Taxonomy" id="1175486"/>
    <lineage>
        <taxon>Bacteria</taxon>
        <taxon>Bacillati</taxon>
        <taxon>Actinomycetota</taxon>
        <taxon>Actinomycetes</taxon>
        <taxon>Propionibacteriales</taxon>
        <taxon>Nocardioidaceae</taxon>
        <taxon>Nocardioides</taxon>
    </lineage>
</organism>
<feature type="transmembrane region" description="Helical" evidence="6">
    <location>
        <begin position="300"/>
        <end position="320"/>
    </location>
</feature>
<comment type="subcellular location">
    <subcellularLocation>
        <location evidence="1">Membrane</location>
        <topology evidence="1">Multi-pass membrane protein</topology>
    </subcellularLocation>
</comment>
<evidence type="ECO:0000256" key="2">
    <source>
        <dbReference type="ARBA" id="ARBA00022692"/>
    </source>
</evidence>
<feature type="transmembrane region" description="Helical" evidence="6">
    <location>
        <begin position="580"/>
        <end position="598"/>
    </location>
</feature>
<dbReference type="Pfam" id="PF13520">
    <property type="entry name" value="AA_permease_2"/>
    <property type="match status" value="1"/>
</dbReference>
<dbReference type="GO" id="GO:0022857">
    <property type="term" value="F:transmembrane transporter activity"/>
    <property type="evidence" value="ECO:0007669"/>
    <property type="project" value="InterPro"/>
</dbReference>
<feature type="transmembrane region" description="Helical" evidence="6">
    <location>
        <begin position="185"/>
        <end position="206"/>
    </location>
</feature>
<feature type="transmembrane region" description="Helical" evidence="6">
    <location>
        <begin position="150"/>
        <end position="173"/>
    </location>
</feature>
<feature type="compositionally biased region" description="Low complexity" evidence="5">
    <location>
        <begin position="89"/>
        <end position="101"/>
    </location>
</feature>
<dbReference type="Gene3D" id="1.20.1740.10">
    <property type="entry name" value="Amino acid/polyamine transporter I"/>
    <property type="match status" value="1"/>
</dbReference>
<feature type="compositionally biased region" description="Low complexity" evidence="5">
    <location>
        <begin position="69"/>
        <end position="80"/>
    </location>
</feature>
<keyword evidence="3 6" id="KW-1133">Transmembrane helix</keyword>
<name>A0A543A9I7_9ACTN</name>
<feature type="transmembrane region" description="Helical" evidence="6">
    <location>
        <begin position="7"/>
        <end position="24"/>
    </location>
</feature>
<evidence type="ECO:0000256" key="1">
    <source>
        <dbReference type="ARBA" id="ARBA00004141"/>
    </source>
</evidence>
<dbReference type="Proteomes" id="UP000320209">
    <property type="component" value="Unassembled WGS sequence"/>
</dbReference>
<dbReference type="InterPro" id="IPR002293">
    <property type="entry name" value="AA/rel_permease1"/>
</dbReference>
<evidence type="ECO:0000256" key="3">
    <source>
        <dbReference type="ARBA" id="ARBA00022989"/>
    </source>
</evidence>
<accession>A0A543A9I7</accession>
<gene>
    <name evidence="7" type="ORF">FB381_3183</name>
</gene>
<dbReference type="RefSeq" id="WP_141781174.1">
    <property type="nucleotide sequence ID" value="NZ_VFOV01000001.1"/>
</dbReference>
<feature type="transmembrane region" description="Helical" evidence="6">
    <location>
        <begin position="449"/>
        <end position="469"/>
    </location>
</feature>
<feature type="transmembrane region" description="Helical" evidence="6">
    <location>
        <begin position="392"/>
        <end position="417"/>
    </location>
</feature>
<dbReference type="GO" id="GO:0016020">
    <property type="term" value="C:membrane"/>
    <property type="evidence" value="ECO:0007669"/>
    <property type="project" value="UniProtKB-SubCell"/>
</dbReference>
<comment type="caution">
    <text evidence="7">The sequence shown here is derived from an EMBL/GenBank/DDBJ whole genome shotgun (WGS) entry which is preliminary data.</text>
</comment>
<protein>
    <submittedName>
        <fullName evidence="7">Amino acid transporter</fullName>
    </submittedName>
</protein>
<feature type="transmembrane region" description="Helical" evidence="6">
    <location>
        <begin position="44"/>
        <end position="62"/>
    </location>
</feature>
<feature type="transmembrane region" description="Helical" evidence="6">
    <location>
        <begin position="341"/>
        <end position="361"/>
    </location>
</feature>
<dbReference type="AlphaFoldDB" id="A0A543A9I7"/>
<feature type="transmembrane region" description="Helical" evidence="6">
    <location>
        <begin position="530"/>
        <end position="551"/>
    </location>
</feature>
<feature type="compositionally biased region" description="Basic and acidic residues" evidence="5">
    <location>
        <begin position="102"/>
        <end position="112"/>
    </location>
</feature>
<evidence type="ECO:0000256" key="5">
    <source>
        <dbReference type="SAM" id="MobiDB-lite"/>
    </source>
</evidence>
<sequence>MRHTLNAIARLLLCAAGFVMSIYGSVQLNALKSPSFGDLLGESSFWVAAVGGLMTALAFEAMRRAQVPAPATQPAAPTAPEETEETAPEETAVPPVASVPTEPERDERPAEDGDKLSLVEVVGLAAGGVVGSGWLLAVPGLHESLGGAAFLGWAAGGVLMLTIAVVMVEFGLISQRTGGLLFHPHDAFGPLVVIILAASLWISYAINPAAQAAAAVDRLAEIVPSLAGEGGLTRIGSVLAVAVTTAIIAFVLLPRRLVLRTNAALTLVKIAIPVVLVACLAFAAPAPLSDSGPAPGPTSTGVLSALITSGVIYAYIGFQAPLDVTGEIRGGRRDVARRVRWAVYGTVVGSFLLYSALQLVYAEHMAASGAEHGTSYALLTDEATLLGAPLDWLVLLVRIAAIIAPIGSGIVFTYALSREVYTLSAERYVPSGLHEQRASRLPGRTTDSFWLILLVNLVLALVVLVAVGGDWQTLAVLNTIPILILYAVTCVVLAVRSELLGTGLQQLLPVAAYAAFIVIALVVNESAWDRVWKGVAVIGWGSLVLLVLPWLHHLRVPGLGWYDAKNHGARLFSRDPANRPFVVLALYLVALTLLSAVRHRIDDDSVWSVWSLRALVVIVASGAFMLLVGAGRRYLRQTRLTTTPR</sequence>
<evidence type="ECO:0000256" key="4">
    <source>
        <dbReference type="ARBA" id="ARBA00023136"/>
    </source>
</evidence>
<keyword evidence="2 6" id="KW-0812">Transmembrane</keyword>